<organism evidence="2 3">
    <name type="scientific">Aspergillus lucknowensis</name>
    <dbReference type="NCBI Taxonomy" id="176173"/>
    <lineage>
        <taxon>Eukaryota</taxon>
        <taxon>Fungi</taxon>
        <taxon>Dikarya</taxon>
        <taxon>Ascomycota</taxon>
        <taxon>Pezizomycotina</taxon>
        <taxon>Eurotiomycetes</taxon>
        <taxon>Eurotiomycetidae</taxon>
        <taxon>Eurotiales</taxon>
        <taxon>Aspergillaceae</taxon>
        <taxon>Aspergillus</taxon>
        <taxon>Aspergillus subgen. Nidulantes</taxon>
    </lineage>
</organism>
<evidence type="ECO:0000313" key="2">
    <source>
        <dbReference type="EMBL" id="KAL2869006.1"/>
    </source>
</evidence>
<dbReference type="PANTHER" id="PTHR35896:SF3">
    <property type="entry name" value="MAJOR FACILITATOR SUPERFAMILY TRANSPORTER"/>
    <property type="match status" value="1"/>
</dbReference>
<dbReference type="RefSeq" id="XP_070887985.1">
    <property type="nucleotide sequence ID" value="XM_071027196.1"/>
</dbReference>
<dbReference type="GeneID" id="98142268"/>
<protein>
    <submittedName>
        <fullName evidence="2">Uncharacterized protein</fullName>
    </submittedName>
</protein>
<keyword evidence="1" id="KW-1133">Transmembrane helix</keyword>
<dbReference type="EMBL" id="JBFXLQ010000011">
    <property type="protein sequence ID" value="KAL2869006.1"/>
    <property type="molecule type" value="Genomic_DNA"/>
</dbReference>
<name>A0ABR4LX08_9EURO</name>
<dbReference type="InterPro" id="IPR053008">
    <property type="entry name" value="Phomopsin_biosynth_assoc"/>
</dbReference>
<keyword evidence="3" id="KW-1185">Reference proteome</keyword>
<comment type="caution">
    <text evidence="2">The sequence shown here is derived from an EMBL/GenBank/DDBJ whole genome shotgun (WGS) entry which is preliminary data.</text>
</comment>
<gene>
    <name evidence="2" type="ORF">BJX67DRAFT_31382</name>
</gene>
<dbReference type="PANTHER" id="PTHR35896">
    <property type="entry name" value="IG-LIKE DOMAIN-CONTAINING PROTEIN"/>
    <property type="match status" value="1"/>
</dbReference>
<proteinExistence type="predicted"/>
<reference evidence="2 3" key="1">
    <citation type="submission" date="2024-07" db="EMBL/GenBank/DDBJ databases">
        <title>Section-level genome sequencing and comparative genomics of Aspergillus sections Usti and Cavernicolus.</title>
        <authorList>
            <consortium name="Lawrence Berkeley National Laboratory"/>
            <person name="Nybo J.L."/>
            <person name="Vesth T.C."/>
            <person name="Theobald S."/>
            <person name="Frisvad J.C."/>
            <person name="Larsen T.O."/>
            <person name="Kjaerboelling I."/>
            <person name="Rothschild-Mancinelli K."/>
            <person name="Lyhne E.K."/>
            <person name="Kogle M.E."/>
            <person name="Barry K."/>
            <person name="Clum A."/>
            <person name="Na H."/>
            <person name="Ledsgaard L."/>
            <person name="Lin J."/>
            <person name="Lipzen A."/>
            <person name="Kuo A."/>
            <person name="Riley R."/>
            <person name="Mondo S."/>
            <person name="Labutti K."/>
            <person name="Haridas S."/>
            <person name="Pangalinan J."/>
            <person name="Salamov A.A."/>
            <person name="Simmons B.A."/>
            <person name="Magnuson J.K."/>
            <person name="Chen J."/>
            <person name="Drula E."/>
            <person name="Henrissat B."/>
            <person name="Wiebenga A."/>
            <person name="Lubbers R.J."/>
            <person name="Gomes A.C."/>
            <person name="Macurrencykelacurrency M.R."/>
            <person name="Stajich J."/>
            <person name="Grigoriev I.V."/>
            <person name="Mortensen U.H."/>
            <person name="De Vries R.P."/>
            <person name="Baker S.E."/>
            <person name="Andersen M.R."/>
        </authorList>
    </citation>
    <scope>NUCLEOTIDE SEQUENCE [LARGE SCALE GENOMIC DNA]</scope>
    <source>
        <strain evidence="2 3">CBS 449.75</strain>
    </source>
</reference>
<keyword evidence="1" id="KW-0812">Transmembrane</keyword>
<sequence>MHPTDDSDFEKPGRSSMEEYAGLITGENLPRSPRGIRAHLSKCAGIAAGLTISLLLTLCIYLLLLRNLPVEVQTLVEDYGYTGPLPIQYNDTRGPYIECPEVPFPAHPPDCTFDLLANGWVPNPCFDAELHHDMVDGHDYGFFRDRWGKDKLHQDVILRGNISDFATGLWVHFHEHVDHCWYLLNGSVRATAMQSIGRLDVWVDEEHMQHCFGLIKKKGDPTFIDYHVKALFWHHRCYLGRV</sequence>
<evidence type="ECO:0000256" key="1">
    <source>
        <dbReference type="SAM" id="Phobius"/>
    </source>
</evidence>
<accession>A0ABR4LX08</accession>
<dbReference type="Proteomes" id="UP001610432">
    <property type="component" value="Unassembled WGS sequence"/>
</dbReference>
<evidence type="ECO:0000313" key="3">
    <source>
        <dbReference type="Proteomes" id="UP001610432"/>
    </source>
</evidence>
<keyword evidence="1" id="KW-0472">Membrane</keyword>
<feature type="transmembrane region" description="Helical" evidence="1">
    <location>
        <begin position="43"/>
        <end position="64"/>
    </location>
</feature>